<dbReference type="PROSITE" id="PS51352">
    <property type="entry name" value="THIOREDOXIN_2"/>
    <property type="match status" value="1"/>
</dbReference>
<protein>
    <recommendedName>
        <fullName evidence="7">Thioredoxin domain-containing protein</fullName>
    </recommendedName>
</protein>
<dbReference type="PANTHER" id="PTHR42801">
    <property type="entry name" value="THIOREDOXIN-DEPENDENT PEROXIDE REDUCTASE"/>
    <property type="match status" value="1"/>
</dbReference>
<dbReference type="EMBL" id="BMQM01000001">
    <property type="protein sequence ID" value="GGR44934.1"/>
    <property type="molecule type" value="Genomic_DNA"/>
</dbReference>
<evidence type="ECO:0000256" key="1">
    <source>
        <dbReference type="ARBA" id="ARBA00022559"/>
    </source>
</evidence>
<dbReference type="InterPro" id="IPR013740">
    <property type="entry name" value="Redoxin"/>
</dbReference>
<proteinExistence type="predicted"/>
<evidence type="ECO:0000256" key="2">
    <source>
        <dbReference type="ARBA" id="ARBA00022862"/>
    </source>
</evidence>
<evidence type="ECO:0000256" key="3">
    <source>
        <dbReference type="ARBA" id="ARBA00023002"/>
    </source>
</evidence>
<keyword evidence="9" id="KW-1185">Reference proteome</keyword>
<dbReference type="InterPro" id="IPR050924">
    <property type="entry name" value="Peroxiredoxin_BCP/PrxQ"/>
</dbReference>
<dbReference type="Proteomes" id="UP000634308">
    <property type="component" value="Unassembled WGS sequence"/>
</dbReference>
<dbReference type="InterPro" id="IPR013766">
    <property type="entry name" value="Thioredoxin_domain"/>
</dbReference>
<dbReference type="SUPFAM" id="SSF52833">
    <property type="entry name" value="Thioredoxin-like"/>
    <property type="match status" value="1"/>
</dbReference>
<accession>A0ABQ2RNP0</accession>
<dbReference type="InterPro" id="IPR036249">
    <property type="entry name" value="Thioredoxin-like_sf"/>
</dbReference>
<keyword evidence="4" id="KW-1015">Disulfide bond</keyword>
<dbReference type="RefSeq" id="WP_189063149.1">
    <property type="nucleotide sequence ID" value="NZ_BMQM01000001.1"/>
</dbReference>
<evidence type="ECO:0000256" key="4">
    <source>
        <dbReference type="ARBA" id="ARBA00023157"/>
    </source>
</evidence>
<evidence type="ECO:0000313" key="9">
    <source>
        <dbReference type="Proteomes" id="UP000634308"/>
    </source>
</evidence>
<evidence type="ECO:0000259" key="7">
    <source>
        <dbReference type="PROSITE" id="PS51352"/>
    </source>
</evidence>
<dbReference type="Gene3D" id="3.40.30.10">
    <property type="entry name" value="Glutaredoxin"/>
    <property type="match status" value="1"/>
</dbReference>
<dbReference type="CDD" id="cd03017">
    <property type="entry name" value="PRX_BCP"/>
    <property type="match status" value="1"/>
</dbReference>
<keyword evidence="5" id="KW-0676">Redox-active center</keyword>
<comment type="caution">
    <text evidence="8">The sequence shown here is derived from an EMBL/GenBank/DDBJ whole genome shotgun (WGS) entry which is preliminary data.</text>
</comment>
<organism evidence="8 9">
    <name type="scientific">Deinococcus seoulensis</name>
    <dbReference type="NCBI Taxonomy" id="1837379"/>
    <lineage>
        <taxon>Bacteria</taxon>
        <taxon>Thermotogati</taxon>
        <taxon>Deinococcota</taxon>
        <taxon>Deinococci</taxon>
        <taxon>Deinococcales</taxon>
        <taxon>Deinococcaceae</taxon>
        <taxon>Deinococcus</taxon>
    </lineage>
</organism>
<name>A0ABQ2RNP0_9DEIO</name>
<sequence length="192" mass="20639">MTDPHVLPAHLPAPVDDGGAAHLTGQPWPALALPATDGTQVRVSGLPGRSVVYGYPMTARPDHPLPDGWDVMPGARGCTPQACAFRDHHAQLAALGARVFGLSTQSTAYQQEAAGRLHLPYPLLSDAALELTGALRLPTFDVPGVPAGERPTLLRRITLIVRDGVTEQVFYPVFPPDRSAEQVLEWLERHPT</sequence>
<keyword evidence="1" id="KW-0575">Peroxidase</keyword>
<feature type="domain" description="Thioredoxin" evidence="7">
    <location>
        <begin position="22"/>
        <end position="192"/>
    </location>
</feature>
<evidence type="ECO:0000256" key="5">
    <source>
        <dbReference type="ARBA" id="ARBA00023284"/>
    </source>
</evidence>
<evidence type="ECO:0000313" key="8">
    <source>
        <dbReference type="EMBL" id="GGR44934.1"/>
    </source>
</evidence>
<feature type="region of interest" description="Disordered" evidence="6">
    <location>
        <begin position="1"/>
        <end position="22"/>
    </location>
</feature>
<dbReference type="PANTHER" id="PTHR42801:SF21">
    <property type="entry name" value="BCPB PROTEIN"/>
    <property type="match status" value="1"/>
</dbReference>
<evidence type="ECO:0000256" key="6">
    <source>
        <dbReference type="SAM" id="MobiDB-lite"/>
    </source>
</evidence>
<dbReference type="Pfam" id="PF08534">
    <property type="entry name" value="Redoxin"/>
    <property type="match status" value="1"/>
</dbReference>
<reference evidence="9" key="1">
    <citation type="journal article" date="2019" name="Int. J. Syst. Evol. Microbiol.">
        <title>The Global Catalogue of Microorganisms (GCM) 10K type strain sequencing project: providing services to taxonomists for standard genome sequencing and annotation.</title>
        <authorList>
            <consortium name="The Broad Institute Genomics Platform"/>
            <consortium name="The Broad Institute Genome Sequencing Center for Infectious Disease"/>
            <person name="Wu L."/>
            <person name="Ma J."/>
        </authorList>
    </citation>
    <scope>NUCLEOTIDE SEQUENCE [LARGE SCALE GENOMIC DNA]</scope>
    <source>
        <strain evidence="9">JCM 31404</strain>
    </source>
</reference>
<gene>
    <name evidence="8" type="ORF">GCM10008959_02540</name>
</gene>
<keyword evidence="3" id="KW-0560">Oxidoreductase</keyword>
<keyword evidence="2" id="KW-0049">Antioxidant</keyword>